<organism evidence="2 3">
    <name type="scientific">Paenibacillus lacisoli</name>
    <dbReference type="NCBI Taxonomy" id="3064525"/>
    <lineage>
        <taxon>Bacteria</taxon>
        <taxon>Bacillati</taxon>
        <taxon>Bacillota</taxon>
        <taxon>Bacilli</taxon>
        <taxon>Bacillales</taxon>
        <taxon>Paenibacillaceae</taxon>
        <taxon>Paenibacillus</taxon>
    </lineage>
</organism>
<reference evidence="2 3" key="1">
    <citation type="submission" date="2023-07" db="EMBL/GenBank/DDBJ databases">
        <title>Paenibacillus sp. JX-17 nov. isolated from soil.</title>
        <authorList>
            <person name="Wan Y."/>
            <person name="Liu B."/>
        </authorList>
    </citation>
    <scope>NUCLEOTIDE SEQUENCE [LARGE SCALE GENOMIC DNA]</scope>
    <source>
        <strain evidence="2 3">JX-17</strain>
    </source>
</reference>
<evidence type="ECO:0000313" key="2">
    <source>
        <dbReference type="EMBL" id="MDO7907744.1"/>
    </source>
</evidence>
<dbReference type="RefSeq" id="WP_305024959.1">
    <property type="nucleotide sequence ID" value="NZ_JAUQTB010000009.1"/>
</dbReference>
<feature type="transmembrane region" description="Helical" evidence="1">
    <location>
        <begin position="77"/>
        <end position="103"/>
    </location>
</feature>
<keyword evidence="1" id="KW-0812">Transmembrane</keyword>
<keyword evidence="3" id="KW-1185">Reference proteome</keyword>
<comment type="caution">
    <text evidence="2">The sequence shown here is derived from an EMBL/GenBank/DDBJ whole genome shotgun (WGS) entry which is preliminary data.</text>
</comment>
<sequence length="104" mass="10849">MLVSAVAFSILIGIVILFQLALAAGAPWGSYAMGGKFPGKYSPVMRIASIVQAAILSLMALIVLSKTNVILPYWHSFAGAASWFVVVFSGIALMLITSIFAAAG</sequence>
<dbReference type="Proteomes" id="UP001240171">
    <property type="component" value="Unassembled WGS sequence"/>
</dbReference>
<gene>
    <name evidence="2" type="ORF">Q5741_15135</name>
</gene>
<name>A0ABT9CEP2_9BACL</name>
<evidence type="ECO:0000313" key="3">
    <source>
        <dbReference type="Proteomes" id="UP001240171"/>
    </source>
</evidence>
<keyword evidence="1" id="KW-0472">Membrane</keyword>
<evidence type="ECO:0000256" key="1">
    <source>
        <dbReference type="SAM" id="Phobius"/>
    </source>
</evidence>
<accession>A0ABT9CEP2</accession>
<dbReference type="EMBL" id="JAUQTB010000009">
    <property type="protein sequence ID" value="MDO7907744.1"/>
    <property type="molecule type" value="Genomic_DNA"/>
</dbReference>
<protein>
    <submittedName>
        <fullName evidence="2">Uncharacterized protein</fullName>
    </submittedName>
</protein>
<feature type="transmembrane region" description="Helical" evidence="1">
    <location>
        <begin position="47"/>
        <end position="65"/>
    </location>
</feature>
<proteinExistence type="predicted"/>
<keyword evidence="1" id="KW-1133">Transmembrane helix</keyword>